<organism evidence="6 7">
    <name type="scientific">Raphidocelis subcapitata</name>
    <dbReference type="NCBI Taxonomy" id="307507"/>
    <lineage>
        <taxon>Eukaryota</taxon>
        <taxon>Viridiplantae</taxon>
        <taxon>Chlorophyta</taxon>
        <taxon>core chlorophytes</taxon>
        <taxon>Chlorophyceae</taxon>
        <taxon>CS clade</taxon>
        <taxon>Sphaeropleales</taxon>
        <taxon>Selenastraceae</taxon>
        <taxon>Raphidocelis</taxon>
    </lineage>
</organism>
<gene>
    <name evidence="6" type="ORF">Rsub_00639</name>
</gene>
<dbReference type="InParanoid" id="A0A2V0NSM4"/>
<dbReference type="STRING" id="307507.A0A2V0NSM4"/>
<name>A0A2V0NSM4_9CHLO</name>
<evidence type="ECO:0000256" key="1">
    <source>
        <dbReference type="ARBA" id="ARBA00004218"/>
    </source>
</evidence>
<dbReference type="Pfam" id="PF02493">
    <property type="entry name" value="MORN"/>
    <property type="match status" value="6"/>
</dbReference>
<dbReference type="InterPro" id="IPR052472">
    <property type="entry name" value="MORN3"/>
</dbReference>
<comment type="caution">
    <text evidence="6">The sequence shown here is derived from an EMBL/GenBank/DDBJ whole genome shotgun (WGS) entry which is preliminary data.</text>
</comment>
<dbReference type="EMBL" id="BDRX01000003">
    <property type="protein sequence ID" value="GBF87927.1"/>
    <property type="molecule type" value="Genomic_DNA"/>
</dbReference>
<dbReference type="InterPro" id="IPR003409">
    <property type="entry name" value="MORN"/>
</dbReference>
<keyword evidence="2" id="KW-0677">Repeat</keyword>
<dbReference type="SMART" id="SM00698">
    <property type="entry name" value="MORN"/>
    <property type="match status" value="5"/>
</dbReference>
<comment type="function">
    <text evidence="5">Assembles a suppression complex (suppresome) by tethering SIRT1 and MDM2 to regulate composite modifications of p53/TP53. Confers both deacetylation-mediated functional inactivation, by SIRT1, and ubiquitination-dependent degradation, by MDM2, of p53/TP53, promoting a proliferative and cell survival behaviors. May play a role in the regulation of spermatogenesis.</text>
</comment>
<dbReference type="PANTHER" id="PTHR46511">
    <property type="entry name" value="MORN REPEAT-CONTAINING PROTEIN 3"/>
    <property type="match status" value="1"/>
</dbReference>
<dbReference type="GO" id="GO:0016020">
    <property type="term" value="C:membrane"/>
    <property type="evidence" value="ECO:0007669"/>
    <property type="project" value="UniProtKB-ARBA"/>
</dbReference>
<dbReference type="OrthoDB" id="270720at2759"/>
<comment type="subcellular location">
    <subcellularLocation>
        <location evidence="1">Cytoplasmic vesicle</location>
        <location evidence="1">Secretory vesicle</location>
        <location evidence="1">Acrosome</location>
    </subcellularLocation>
</comment>
<dbReference type="Proteomes" id="UP000247498">
    <property type="component" value="Unassembled WGS sequence"/>
</dbReference>
<keyword evidence="3" id="KW-0968">Cytoplasmic vesicle</keyword>
<evidence type="ECO:0000256" key="4">
    <source>
        <dbReference type="ARBA" id="ARBA00039854"/>
    </source>
</evidence>
<dbReference type="SUPFAM" id="SSF82185">
    <property type="entry name" value="Histone H3 K4-specific methyltransferase SET7/9 N-terminal domain"/>
    <property type="match status" value="2"/>
</dbReference>
<dbReference type="PANTHER" id="PTHR46511:SF1">
    <property type="entry name" value="MORN REPEAT-CONTAINING PROTEIN 3"/>
    <property type="match status" value="1"/>
</dbReference>
<evidence type="ECO:0000313" key="6">
    <source>
        <dbReference type="EMBL" id="GBF87927.1"/>
    </source>
</evidence>
<keyword evidence="7" id="KW-1185">Reference proteome</keyword>
<evidence type="ECO:0000256" key="2">
    <source>
        <dbReference type="ARBA" id="ARBA00022737"/>
    </source>
</evidence>
<protein>
    <recommendedName>
        <fullName evidence="4">MORN repeat-containing protein 3</fullName>
    </recommendedName>
</protein>
<dbReference type="AlphaFoldDB" id="A0A2V0NSM4"/>
<sequence>MCASRRNQFPCPIARQTGPLKVTNVAHSKLQQAQKEGAHATVFGTDGQRYTGEWHNNQRHGRGVVVYQNGDKYEGDWRDGLRHGQGTLWVRGPDGRFSVRYGGDWADDLPGGQGVFFDGSGNSYEGGWRAGRREGLGRAVYSGRPGDGFGGDVYEGMWSGDLRNGHGTMTFANGDEYVGEWRDDLKHGAGSFTYTARGRRYDGVWEAGVPRCGAYCEVRPAPPGAPGSLPCVQLAAPDGVLQRAADGVAAAGAGAAAVASGGVAS</sequence>
<evidence type="ECO:0000313" key="7">
    <source>
        <dbReference type="Proteomes" id="UP000247498"/>
    </source>
</evidence>
<evidence type="ECO:0000256" key="5">
    <source>
        <dbReference type="ARBA" id="ARBA00045851"/>
    </source>
</evidence>
<accession>A0A2V0NSM4</accession>
<reference evidence="6 7" key="1">
    <citation type="journal article" date="2018" name="Sci. Rep.">
        <title>Raphidocelis subcapitata (=Pseudokirchneriella subcapitata) provides an insight into genome evolution and environmental adaptations in the Sphaeropleales.</title>
        <authorList>
            <person name="Suzuki S."/>
            <person name="Yamaguchi H."/>
            <person name="Nakajima N."/>
            <person name="Kawachi M."/>
        </authorList>
    </citation>
    <scope>NUCLEOTIDE SEQUENCE [LARGE SCALE GENOMIC DNA]</scope>
    <source>
        <strain evidence="6 7">NIES-35</strain>
    </source>
</reference>
<proteinExistence type="predicted"/>
<evidence type="ECO:0000256" key="3">
    <source>
        <dbReference type="ARBA" id="ARBA00023329"/>
    </source>
</evidence>
<dbReference type="Gene3D" id="2.20.110.10">
    <property type="entry name" value="Histone H3 K4-specific methyltransferase SET7/9 N-terminal domain"/>
    <property type="match status" value="2"/>
</dbReference>
<dbReference type="GO" id="GO:0001669">
    <property type="term" value="C:acrosomal vesicle"/>
    <property type="evidence" value="ECO:0007669"/>
    <property type="project" value="UniProtKB-SubCell"/>
</dbReference>